<evidence type="ECO:0008006" key="4">
    <source>
        <dbReference type="Google" id="ProtNLM"/>
    </source>
</evidence>
<comment type="caution">
    <text evidence="2">The sequence shown here is derived from an EMBL/GenBank/DDBJ whole genome shotgun (WGS) entry which is preliminary data.</text>
</comment>
<reference evidence="2" key="2">
    <citation type="submission" date="2021-04" db="EMBL/GenBank/DDBJ databases">
        <authorList>
            <person name="Gilroy R."/>
        </authorList>
    </citation>
    <scope>NUCLEOTIDE SEQUENCE</scope>
    <source>
        <strain evidence="2">USASDec5-558</strain>
    </source>
</reference>
<proteinExistence type="predicted"/>
<dbReference type="AlphaFoldDB" id="A0A9D2B0Y3"/>
<evidence type="ECO:0000313" key="2">
    <source>
        <dbReference type="EMBL" id="HIX57085.1"/>
    </source>
</evidence>
<feature type="compositionally biased region" description="Polar residues" evidence="1">
    <location>
        <begin position="1"/>
        <end position="13"/>
    </location>
</feature>
<organism evidence="2 3">
    <name type="scientific">Candidatus Anaerobiospirillum pullistercoris</name>
    <dbReference type="NCBI Taxonomy" id="2838452"/>
    <lineage>
        <taxon>Bacteria</taxon>
        <taxon>Pseudomonadati</taxon>
        <taxon>Pseudomonadota</taxon>
        <taxon>Gammaproteobacteria</taxon>
        <taxon>Aeromonadales</taxon>
        <taxon>Succinivibrionaceae</taxon>
        <taxon>Anaerobiospirillum</taxon>
    </lineage>
</organism>
<evidence type="ECO:0000313" key="3">
    <source>
        <dbReference type="Proteomes" id="UP000886829"/>
    </source>
</evidence>
<protein>
    <recommendedName>
        <fullName evidence="4">Essential protein Yae1 N-terminal domain-containing protein</fullName>
    </recommendedName>
</protein>
<accession>A0A9D2B0Y3</accession>
<reference evidence="2" key="1">
    <citation type="journal article" date="2021" name="PeerJ">
        <title>Extensive microbial diversity within the chicken gut microbiome revealed by metagenomics and culture.</title>
        <authorList>
            <person name="Gilroy R."/>
            <person name="Ravi A."/>
            <person name="Getino M."/>
            <person name="Pursley I."/>
            <person name="Horton D.L."/>
            <person name="Alikhan N.F."/>
            <person name="Baker D."/>
            <person name="Gharbi K."/>
            <person name="Hall N."/>
            <person name="Watson M."/>
            <person name="Adriaenssens E.M."/>
            <person name="Foster-Nyarko E."/>
            <person name="Jarju S."/>
            <person name="Secka A."/>
            <person name="Antonio M."/>
            <person name="Oren A."/>
            <person name="Chaudhuri R.R."/>
            <person name="La Ragione R."/>
            <person name="Hildebrand F."/>
            <person name="Pallen M.J."/>
        </authorList>
    </citation>
    <scope>NUCLEOTIDE SEQUENCE</scope>
    <source>
        <strain evidence="2">USASDec5-558</strain>
    </source>
</reference>
<evidence type="ECO:0000256" key="1">
    <source>
        <dbReference type="SAM" id="MobiDB-lite"/>
    </source>
</evidence>
<sequence length="222" mass="24537">MVSSNQQDVTTDISSESKELSLEERLEKVRRDAYAAGFAVGEVDGFIDGHEQGFAEKYDEIFAKGHSIGWAQGYKQGRAKGKKEGYDNGLTKGYYEGFDAGKTDDYLRGYEDGLEAGIKDGFENGKGAGFEKGRYDGYGSGFDAAYPNGFAASSVEYQGVQKEWGDDGRKQELDRHLVTARKLLESGMSIDEVEKLTSFNSQEMAKLLKMVRKHAKANEQAK</sequence>
<dbReference type="PANTHER" id="PTHR31294">
    <property type="match status" value="1"/>
</dbReference>
<dbReference type="EMBL" id="DXEV01000129">
    <property type="protein sequence ID" value="HIX57085.1"/>
    <property type="molecule type" value="Genomic_DNA"/>
</dbReference>
<dbReference type="Proteomes" id="UP000886829">
    <property type="component" value="Unassembled WGS sequence"/>
</dbReference>
<feature type="region of interest" description="Disordered" evidence="1">
    <location>
        <begin position="1"/>
        <end position="22"/>
    </location>
</feature>
<gene>
    <name evidence="2" type="ORF">H9850_06405</name>
</gene>
<dbReference type="PANTHER" id="PTHR31294:SF8">
    <property type="entry name" value="KERATIN-ASSOCIATED PROTEIN 21-1-RELATED"/>
    <property type="match status" value="1"/>
</dbReference>
<name>A0A9D2B0Y3_9GAMM</name>